<dbReference type="EMBL" id="UYRR01033194">
    <property type="protein sequence ID" value="VDK58122.1"/>
    <property type="molecule type" value="Genomic_DNA"/>
</dbReference>
<dbReference type="WBParaSite" id="ASIM_0001714601-mRNA-1">
    <property type="protein sequence ID" value="ASIM_0001714601-mRNA-1"/>
    <property type="gene ID" value="ASIM_0001714601"/>
</dbReference>
<evidence type="ECO:0000313" key="1">
    <source>
        <dbReference type="EMBL" id="VDK58122.1"/>
    </source>
</evidence>
<dbReference type="OrthoDB" id="10264062at2759"/>
<reference evidence="1 2" key="2">
    <citation type="submission" date="2018-11" db="EMBL/GenBank/DDBJ databases">
        <authorList>
            <consortium name="Pathogen Informatics"/>
        </authorList>
    </citation>
    <scope>NUCLEOTIDE SEQUENCE [LARGE SCALE GENOMIC DNA]</scope>
</reference>
<protein>
    <submittedName>
        <fullName evidence="1 3">Uncharacterized protein</fullName>
    </submittedName>
</protein>
<dbReference type="AlphaFoldDB" id="A0A0M3K855"/>
<evidence type="ECO:0000313" key="2">
    <source>
        <dbReference type="Proteomes" id="UP000267096"/>
    </source>
</evidence>
<evidence type="ECO:0000313" key="3">
    <source>
        <dbReference type="WBParaSite" id="ASIM_0001714601-mRNA-1"/>
    </source>
</evidence>
<accession>A0A0M3K855</accession>
<keyword evidence="2" id="KW-1185">Reference proteome</keyword>
<gene>
    <name evidence="1" type="ORF">ASIM_LOCUS16553</name>
</gene>
<organism evidence="3">
    <name type="scientific">Anisakis simplex</name>
    <name type="common">Herring worm</name>
    <dbReference type="NCBI Taxonomy" id="6269"/>
    <lineage>
        <taxon>Eukaryota</taxon>
        <taxon>Metazoa</taxon>
        <taxon>Ecdysozoa</taxon>
        <taxon>Nematoda</taxon>
        <taxon>Chromadorea</taxon>
        <taxon>Rhabditida</taxon>
        <taxon>Spirurina</taxon>
        <taxon>Ascaridomorpha</taxon>
        <taxon>Ascaridoidea</taxon>
        <taxon>Anisakidae</taxon>
        <taxon>Anisakis</taxon>
        <taxon>Anisakis simplex complex</taxon>
    </lineage>
</organism>
<sequence length="80" mass="8864">MRTMVDAVSSAPIIRQLSAREPPRNSESNAILTRKISEGAIERKTTNGSIITVDSSTEIANENVKRKEKLLNSLKKEARI</sequence>
<name>A0A0M3K855_ANISI</name>
<reference evidence="3" key="1">
    <citation type="submission" date="2017-02" db="UniProtKB">
        <authorList>
            <consortium name="WormBaseParasite"/>
        </authorList>
    </citation>
    <scope>IDENTIFICATION</scope>
</reference>
<proteinExistence type="predicted"/>
<dbReference type="Proteomes" id="UP000267096">
    <property type="component" value="Unassembled WGS sequence"/>
</dbReference>